<evidence type="ECO:0000259" key="7">
    <source>
        <dbReference type="PROSITE" id="PS50888"/>
    </source>
</evidence>
<dbReference type="PANTHER" id="PTHR31945:SF26">
    <property type="entry name" value="TRANSCRIPTION FACTOR BHLH35"/>
    <property type="match status" value="1"/>
</dbReference>
<proteinExistence type="inferred from homology"/>
<protein>
    <submittedName>
        <fullName evidence="8">Transcription factor bHLH27</fullName>
    </submittedName>
</protein>
<dbReference type="AlphaFoldDB" id="A0A1D1XIA9"/>
<dbReference type="InterPro" id="IPR011598">
    <property type="entry name" value="bHLH_dom"/>
</dbReference>
<evidence type="ECO:0000256" key="5">
    <source>
        <dbReference type="ARBA" id="ARBA00023242"/>
    </source>
</evidence>
<dbReference type="SUPFAM" id="SSF47459">
    <property type="entry name" value="HLH, helix-loop-helix DNA-binding domain"/>
    <property type="match status" value="1"/>
</dbReference>
<sequence>MDVLERDEYAFYWETKMFLEAEELGASLALELDAVVQNYLESISTAGDSTACSTESKADGDDSRSPDEEGGSASSAASKNVVMERKRRRGLTDKLYALRSVVPNISK</sequence>
<dbReference type="GO" id="GO:0046983">
    <property type="term" value="F:protein dimerization activity"/>
    <property type="evidence" value="ECO:0007669"/>
    <property type="project" value="InterPro"/>
</dbReference>
<feature type="domain" description="BHLH" evidence="7">
    <location>
        <begin position="75"/>
        <end position="107"/>
    </location>
</feature>
<feature type="region of interest" description="Disordered" evidence="6">
    <location>
        <begin position="46"/>
        <end position="86"/>
    </location>
</feature>
<feature type="compositionally biased region" description="Basic and acidic residues" evidence="6">
    <location>
        <begin position="56"/>
        <end position="67"/>
    </location>
</feature>
<comment type="subcellular location">
    <subcellularLocation>
        <location evidence="1">Nucleus</location>
    </subcellularLocation>
</comment>
<dbReference type="PROSITE" id="PS50888">
    <property type="entry name" value="BHLH"/>
    <property type="match status" value="1"/>
</dbReference>
<dbReference type="InterPro" id="IPR051358">
    <property type="entry name" value="TF_AMS/ICE1/BHLH6-like"/>
</dbReference>
<evidence type="ECO:0000256" key="3">
    <source>
        <dbReference type="ARBA" id="ARBA00023015"/>
    </source>
</evidence>
<dbReference type="GO" id="GO:0003700">
    <property type="term" value="F:DNA-binding transcription factor activity"/>
    <property type="evidence" value="ECO:0007669"/>
    <property type="project" value="TreeGrafter"/>
</dbReference>
<accession>A0A1D1XIA9</accession>
<evidence type="ECO:0000256" key="1">
    <source>
        <dbReference type="ARBA" id="ARBA00004123"/>
    </source>
</evidence>
<evidence type="ECO:0000256" key="2">
    <source>
        <dbReference type="ARBA" id="ARBA00005510"/>
    </source>
</evidence>
<name>A0A1D1XIA9_9ARAE</name>
<dbReference type="EMBL" id="GDJX01025818">
    <property type="protein sequence ID" value="JAT42118.1"/>
    <property type="molecule type" value="Transcribed_RNA"/>
</dbReference>
<evidence type="ECO:0000256" key="6">
    <source>
        <dbReference type="SAM" id="MobiDB-lite"/>
    </source>
</evidence>
<dbReference type="GO" id="GO:0043565">
    <property type="term" value="F:sequence-specific DNA binding"/>
    <property type="evidence" value="ECO:0007669"/>
    <property type="project" value="TreeGrafter"/>
</dbReference>
<gene>
    <name evidence="8" type="primary">BHLH27_1</name>
    <name evidence="8" type="ORF">g.44713</name>
</gene>
<evidence type="ECO:0000256" key="4">
    <source>
        <dbReference type="ARBA" id="ARBA00023163"/>
    </source>
</evidence>
<evidence type="ECO:0000313" key="8">
    <source>
        <dbReference type="EMBL" id="JAT42118.1"/>
    </source>
</evidence>
<keyword evidence="3" id="KW-0805">Transcription regulation</keyword>
<keyword evidence="5" id="KW-0539">Nucleus</keyword>
<feature type="compositionally biased region" description="Polar residues" evidence="6">
    <location>
        <begin position="46"/>
        <end position="55"/>
    </location>
</feature>
<comment type="similarity">
    <text evidence="2">Belongs to the bHLH protein family.</text>
</comment>
<reference evidence="8" key="1">
    <citation type="submission" date="2015-07" db="EMBL/GenBank/DDBJ databases">
        <title>Transcriptome Assembly of Anthurium amnicola.</title>
        <authorList>
            <person name="Suzuki J."/>
        </authorList>
    </citation>
    <scope>NUCLEOTIDE SEQUENCE</scope>
</reference>
<organism evidence="8">
    <name type="scientific">Anthurium amnicola</name>
    <dbReference type="NCBI Taxonomy" id="1678845"/>
    <lineage>
        <taxon>Eukaryota</taxon>
        <taxon>Viridiplantae</taxon>
        <taxon>Streptophyta</taxon>
        <taxon>Embryophyta</taxon>
        <taxon>Tracheophyta</taxon>
        <taxon>Spermatophyta</taxon>
        <taxon>Magnoliopsida</taxon>
        <taxon>Liliopsida</taxon>
        <taxon>Araceae</taxon>
        <taxon>Pothoideae</taxon>
        <taxon>Potheae</taxon>
        <taxon>Anthurium</taxon>
    </lineage>
</organism>
<dbReference type="PANTHER" id="PTHR31945">
    <property type="entry name" value="TRANSCRIPTION FACTOR SCREAM2-RELATED"/>
    <property type="match status" value="1"/>
</dbReference>
<dbReference type="GO" id="GO:0005634">
    <property type="term" value="C:nucleus"/>
    <property type="evidence" value="ECO:0007669"/>
    <property type="project" value="UniProtKB-SubCell"/>
</dbReference>
<dbReference type="InterPro" id="IPR036638">
    <property type="entry name" value="HLH_DNA-bd_sf"/>
</dbReference>
<keyword evidence="4" id="KW-0804">Transcription</keyword>
<feature type="non-terminal residue" evidence="8">
    <location>
        <position position="107"/>
    </location>
</feature>